<dbReference type="SFLD" id="SFLDG01082">
    <property type="entry name" value="B12-binding_domain_containing"/>
    <property type="match status" value="1"/>
</dbReference>
<dbReference type="AlphaFoldDB" id="G7Q4A6"/>
<dbReference type="EMBL" id="CM001368">
    <property type="protein sequence ID" value="EHJ46974.1"/>
    <property type="molecule type" value="Genomic_DNA"/>
</dbReference>
<reference evidence="3" key="1">
    <citation type="journal article" date="2015" name="Genome Announc.">
        <title>High-Quality Draft Genome Sequence of Desulfovibrio carbinoliphilus FW-101-2B, an Organic Acid-Oxidizing Sulfate-Reducing Bacterium Isolated from Uranium(VI)-Contaminated Groundwater.</title>
        <authorList>
            <person name="Ramsay B.D."/>
            <person name="Hwang C."/>
            <person name="Woo H.L."/>
            <person name="Carroll S.L."/>
            <person name="Lucas S."/>
            <person name="Han J."/>
            <person name="Lapidus A.L."/>
            <person name="Cheng J.F."/>
            <person name="Goodwin L.A."/>
            <person name="Pitluck S."/>
            <person name="Peters L."/>
            <person name="Chertkov O."/>
            <person name="Held B."/>
            <person name="Detter J.C."/>
            <person name="Han C.S."/>
            <person name="Tapia R."/>
            <person name="Land M.L."/>
            <person name="Hauser L.J."/>
            <person name="Kyrpides N.C."/>
            <person name="Ivanova N.N."/>
            <person name="Mikhailova N."/>
            <person name="Pagani I."/>
            <person name="Woyke T."/>
            <person name="Arkin A.P."/>
            <person name="Dehal P."/>
            <person name="Chivian D."/>
            <person name="Criddle C.S."/>
            <person name="Wu W."/>
            <person name="Chakraborty R."/>
            <person name="Hazen T.C."/>
            <person name="Fields M.W."/>
        </authorList>
    </citation>
    <scope>NUCLEOTIDE SEQUENCE [LARGE SCALE GENOMIC DNA]</scope>
    <source>
        <strain evidence="3">FW-101-2B</strain>
    </source>
</reference>
<dbReference type="STRING" id="694327.DFW101_0960"/>
<dbReference type="HOGENOM" id="CLU_011543_1_0_7"/>
<dbReference type="NCBIfam" id="TIGR03960">
    <property type="entry name" value="rSAM_fuse_unch"/>
    <property type="match status" value="1"/>
</dbReference>
<dbReference type="GO" id="GO:0051536">
    <property type="term" value="F:iron-sulfur cluster binding"/>
    <property type="evidence" value="ECO:0007669"/>
    <property type="project" value="InterPro"/>
</dbReference>
<dbReference type="PROSITE" id="PS51918">
    <property type="entry name" value="RADICAL_SAM"/>
    <property type="match status" value="1"/>
</dbReference>
<dbReference type="InterPro" id="IPR023404">
    <property type="entry name" value="rSAM_horseshoe"/>
</dbReference>
<dbReference type="GO" id="GO:0003824">
    <property type="term" value="F:catalytic activity"/>
    <property type="evidence" value="ECO:0007669"/>
    <property type="project" value="InterPro"/>
</dbReference>
<evidence type="ECO:0000313" key="3">
    <source>
        <dbReference type="Proteomes" id="UP000004662"/>
    </source>
</evidence>
<sequence>MRELVPWLQKPTQYLGAEWGRAAKDPSEVRARAALAFPDYYEVGMSYVGGRILYECVNRVPGLAAERVFTPSDEAAAMLRERKAPLCTLESDTPLAACDVLAFHLTHELCYTNVLYMLDLAGLPFRARERGEGGPLVIAGGGCAFNAEPVAPFFDAMVLGDGEEALVAVLEAVAAAKAEGLSRRERLLRLTAIPGVYIPEFFDIGPDGAVIPLVPGYELVTKAVVADLDDAPFPGCQVVPYAQAVHDRLSVEIARGCTRGCRFCHAGMVYRPVRERSLPTLEKLVAEGLSRTGYEELSFLSLSTGDFSALESLFAQSIDRCRREQVAVSLPSLRAGTLSDSILSMMAGIRRTGATMAPEAATQRLRDVINKGITEDDILDHARRLFARGWQQVKLYFMIGLPTETEEDVRGIFELAKRVLAQAPPGTKRLQVTAAISPFVPKPHTPFQWEAQITLDQIRQRVGLLRDLFSSDRRLTLRWHEPEMSFLEGVFSRAGRELAPLVEAGYREGALFCSWVDRFDLAPWLRIFETAGLEPAAWLAARDPDAPLPWDHLSCGVSAGYLRRERDKALSGRLTGDCRFGDCTGCGVCGHEGRKTVLAAAGGLEIRPRLNRSEREHEAVAAPPAPPREDLTRKAAHLRLWFSKTGSAVYLSQLELGRVFERSLRRAGLRPSFSAGYHPLPQLSFGRALPVGVSSRAEWMALFLREPIAAEEFAARLGPNLPEGLAVAGVEALPPGKKVAQPVFETFELVVPVEQASDCLEHWRDFARSGTFPVTWESKKGPRTLDARPLIVALDIAPPVTVRFTCSFAETYVSPLRLAEAVCPHLVRGLYGMTKVGVAFAGGETPFPAER</sequence>
<evidence type="ECO:0000259" key="1">
    <source>
        <dbReference type="PROSITE" id="PS51918"/>
    </source>
</evidence>
<dbReference type="InterPro" id="IPR023862">
    <property type="entry name" value="CHP03960_rSAM"/>
</dbReference>
<dbReference type="CDD" id="cd01335">
    <property type="entry name" value="Radical_SAM"/>
    <property type="match status" value="1"/>
</dbReference>
<dbReference type="SMART" id="SM00729">
    <property type="entry name" value="Elp3"/>
    <property type="match status" value="1"/>
</dbReference>
<name>G7Q4A6_9BACT</name>
<dbReference type="InterPro" id="IPR045784">
    <property type="entry name" value="Radical_SAM_N2"/>
</dbReference>
<dbReference type="InterPro" id="IPR006638">
    <property type="entry name" value="Elp3/MiaA/NifB-like_rSAM"/>
</dbReference>
<keyword evidence="3" id="KW-1185">Reference proteome</keyword>
<feature type="domain" description="Radical SAM core" evidence="1">
    <location>
        <begin position="243"/>
        <end position="475"/>
    </location>
</feature>
<dbReference type="eggNOG" id="COG1032">
    <property type="taxonomic scope" value="Bacteria"/>
</dbReference>
<dbReference type="Proteomes" id="UP000004662">
    <property type="component" value="Chromosome"/>
</dbReference>
<dbReference type="RefSeq" id="WP_009180390.1">
    <property type="nucleotide sequence ID" value="NZ_CM001368.1"/>
</dbReference>
<dbReference type="Gene3D" id="3.80.30.20">
    <property type="entry name" value="tm_1862 like domain"/>
    <property type="match status" value="1"/>
</dbReference>
<dbReference type="Pfam" id="PF10105">
    <property type="entry name" value="DUF2344"/>
    <property type="match status" value="1"/>
</dbReference>
<dbReference type="NCBIfam" id="TIGR03936">
    <property type="entry name" value="sam_1_link_chp"/>
    <property type="match status" value="1"/>
</dbReference>
<dbReference type="Pfam" id="PF04055">
    <property type="entry name" value="Radical_SAM"/>
    <property type="match status" value="1"/>
</dbReference>
<dbReference type="InterPro" id="IPR058240">
    <property type="entry name" value="rSAM_sf"/>
</dbReference>
<organism evidence="2 3">
    <name type="scientific">Solidesulfovibrio carbinoliphilus subsp. oakridgensis</name>
    <dbReference type="NCBI Taxonomy" id="694327"/>
    <lineage>
        <taxon>Bacteria</taxon>
        <taxon>Pseudomonadati</taxon>
        <taxon>Thermodesulfobacteriota</taxon>
        <taxon>Desulfovibrionia</taxon>
        <taxon>Desulfovibrionales</taxon>
        <taxon>Desulfovibrionaceae</taxon>
        <taxon>Solidesulfovibrio</taxon>
    </lineage>
</organism>
<dbReference type="PANTHER" id="PTHR42731:SF1">
    <property type="entry name" value="RADICAL SAM DOMAIN PROTEIN"/>
    <property type="match status" value="1"/>
</dbReference>
<dbReference type="InterPro" id="IPR007197">
    <property type="entry name" value="rSAM"/>
</dbReference>
<dbReference type="Pfam" id="PF19864">
    <property type="entry name" value="Radical_SAM_N2"/>
    <property type="match status" value="1"/>
</dbReference>
<dbReference type="SUPFAM" id="SSF102114">
    <property type="entry name" value="Radical SAM enzymes"/>
    <property type="match status" value="1"/>
</dbReference>
<dbReference type="InterPro" id="IPR018768">
    <property type="entry name" value="DUF2344"/>
</dbReference>
<dbReference type="OrthoDB" id="9806827at2"/>
<dbReference type="PANTHER" id="PTHR42731">
    <property type="entry name" value="SLL1084 PROTEIN"/>
    <property type="match status" value="1"/>
</dbReference>
<evidence type="ECO:0000313" key="2">
    <source>
        <dbReference type="EMBL" id="EHJ46974.1"/>
    </source>
</evidence>
<protein>
    <recommendedName>
        <fullName evidence="1">Radical SAM core domain-containing protein</fullName>
    </recommendedName>
</protein>
<gene>
    <name evidence="2" type="ORF">DFW101_0960</name>
</gene>
<proteinExistence type="predicted"/>
<dbReference type="eggNOG" id="COG5011">
    <property type="taxonomic scope" value="Bacteria"/>
</dbReference>
<dbReference type="SFLD" id="SFLDS00029">
    <property type="entry name" value="Radical_SAM"/>
    <property type="match status" value="1"/>
</dbReference>
<accession>G7Q4A6</accession>